<reference evidence="12 13" key="1">
    <citation type="submission" date="2016-03" db="EMBL/GenBank/DDBJ databases">
        <title>Microsymbionts genomes from the relict species Vavilovia formosa (Stev.) Fed.</title>
        <authorList>
            <person name="Kopat V."/>
            <person name="Chirak E."/>
            <person name="Kimeklis A."/>
            <person name="Andronov E."/>
        </authorList>
    </citation>
    <scope>NUCLEOTIDE SEQUENCE [LARGE SCALE GENOMIC DNA]</scope>
    <source>
        <strain evidence="12 13">Vaf07</strain>
    </source>
</reference>
<dbReference type="InterPro" id="IPR005467">
    <property type="entry name" value="His_kinase_dom"/>
</dbReference>
<dbReference type="PANTHER" id="PTHR45436">
    <property type="entry name" value="SENSOR HISTIDINE KINASE YKOH"/>
    <property type="match status" value="1"/>
</dbReference>
<evidence type="ECO:0000313" key="13">
    <source>
        <dbReference type="Proteomes" id="UP000076574"/>
    </source>
</evidence>
<dbReference type="OrthoDB" id="7818322at2"/>
<dbReference type="SMART" id="SM00388">
    <property type="entry name" value="HisKA"/>
    <property type="match status" value="1"/>
</dbReference>
<dbReference type="SUPFAM" id="SSF55874">
    <property type="entry name" value="ATPase domain of HSP90 chaperone/DNA topoisomerase II/histidine kinase"/>
    <property type="match status" value="1"/>
</dbReference>
<evidence type="ECO:0000256" key="10">
    <source>
        <dbReference type="SAM" id="Phobius"/>
    </source>
</evidence>
<evidence type="ECO:0000313" key="12">
    <source>
        <dbReference type="EMBL" id="KZD21209.1"/>
    </source>
</evidence>
<dbReference type="SMART" id="SM00387">
    <property type="entry name" value="HATPase_c"/>
    <property type="match status" value="1"/>
</dbReference>
<feature type="transmembrane region" description="Helical" evidence="10">
    <location>
        <begin position="12"/>
        <end position="34"/>
    </location>
</feature>
<dbReference type="Proteomes" id="UP000076574">
    <property type="component" value="Unassembled WGS sequence"/>
</dbReference>
<dbReference type="EC" id="2.7.13.3" evidence="3"/>
<keyword evidence="9 10" id="KW-0472">Membrane</keyword>
<dbReference type="InterPro" id="IPR004358">
    <property type="entry name" value="Sig_transdc_His_kin-like_C"/>
</dbReference>
<keyword evidence="6 10" id="KW-0812">Transmembrane</keyword>
<gene>
    <name evidence="12" type="ORF">A4A58_15670</name>
</gene>
<name>A0A163XQC9_9BRAD</name>
<protein>
    <recommendedName>
        <fullName evidence="3">histidine kinase</fullName>
        <ecNumber evidence="3">2.7.13.3</ecNumber>
    </recommendedName>
</protein>
<keyword evidence="4" id="KW-0597">Phosphoprotein</keyword>
<feature type="transmembrane region" description="Helical" evidence="10">
    <location>
        <begin position="169"/>
        <end position="192"/>
    </location>
</feature>
<dbReference type="Gene3D" id="3.30.565.10">
    <property type="entry name" value="Histidine kinase-like ATPase, C-terminal domain"/>
    <property type="match status" value="1"/>
</dbReference>
<dbReference type="GO" id="GO:0005886">
    <property type="term" value="C:plasma membrane"/>
    <property type="evidence" value="ECO:0007669"/>
    <property type="project" value="TreeGrafter"/>
</dbReference>
<dbReference type="InterPro" id="IPR003661">
    <property type="entry name" value="HisK_dim/P_dom"/>
</dbReference>
<keyword evidence="8 10" id="KW-1133">Transmembrane helix</keyword>
<evidence type="ECO:0000256" key="4">
    <source>
        <dbReference type="ARBA" id="ARBA00022553"/>
    </source>
</evidence>
<dbReference type="SUPFAM" id="SSF47384">
    <property type="entry name" value="Homodimeric domain of signal transducing histidine kinase"/>
    <property type="match status" value="1"/>
</dbReference>
<accession>A0A163XQC9</accession>
<dbReference type="PROSITE" id="PS50109">
    <property type="entry name" value="HIS_KIN"/>
    <property type="match status" value="1"/>
</dbReference>
<dbReference type="Gene3D" id="1.10.287.130">
    <property type="match status" value="1"/>
</dbReference>
<keyword evidence="13" id="KW-1185">Reference proteome</keyword>
<dbReference type="PANTHER" id="PTHR45436:SF5">
    <property type="entry name" value="SENSOR HISTIDINE KINASE TRCS"/>
    <property type="match status" value="1"/>
</dbReference>
<evidence type="ECO:0000256" key="9">
    <source>
        <dbReference type="ARBA" id="ARBA00023136"/>
    </source>
</evidence>
<dbReference type="AlphaFoldDB" id="A0A163XQC9"/>
<evidence type="ECO:0000256" key="7">
    <source>
        <dbReference type="ARBA" id="ARBA00022777"/>
    </source>
</evidence>
<comment type="subcellular location">
    <subcellularLocation>
        <location evidence="2">Membrane</location>
    </subcellularLocation>
</comment>
<dbReference type="EMBL" id="LVYV01000053">
    <property type="protein sequence ID" value="KZD21209.1"/>
    <property type="molecule type" value="Genomic_DNA"/>
</dbReference>
<dbReference type="PRINTS" id="PR00344">
    <property type="entry name" value="BCTRLSENSOR"/>
</dbReference>
<organism evidence="12 13">
    <name type="scientific">Tardiphaga robiniae</name>
    <dbReference type="NCBI Taxonomy" id="943830"/>
    <lineage>
        <taxon>Bacteria</taxon>
        <taxon>Pseudomonadati</taxon>
        <taxon>Pseudomonadota</taxon>
        <taxon>Alphaproteobacteria</taxon>
        <taxon>Hyphomicrobiales</taxon>
        <taxon>Nitrobacteraceae</taxon>
        <taxon>Tardiphaga</taxon>
    </lineage>
</organism>
<dbReference type="InterPro" id="IPR036890">
    <property type="entry name" value="HATPase_C_sf"/>
</dbReference>
<dbReference type="Pfam" id="PF02518">
    <property type="entry name" value="HATPase_c"/>
    <property type="match status" value="1"/>
</dbReference>
<evidence type="ECO:0000256" key="5">
    <source>
        <dbReference type="ARBA" id="ARBA00022679"/>
    </source>
</evidence>
<dbReference type="RefSeq" id="WP_068737279.1">
    <property type="nucleotide sequence ID" value="NZ_LVYV01000053.1"/>
</dbReference>
<evidence type="ECO:0000259" key="11">
    <source>
        <dbReference type="PROSITE" id="PS50109"/>
    </source>
</evidence>
<sequence>MLTLQPSLPITLKVPLAVAALMMLVGAVISEQVLSRLAETQERHLAELSQSYLDGLSSAIAPSILREDNWEVFDAIERTQAVNKSLHPKETIVTNADGAVIAASNPKVHPIGTVIPVWRARDASNESFSFRAGADDAKAVRTLSYPGRVAGIIYATFDTRHLASERRDVVLALLLTNGILTSLLAAAGWLLVTRMMRPVRVLSEHLGVAHATSALPISDEIVAKTRGEFGHLFRAYNSLVRSMKEKEELAKRLAEEKRLNSLGRLASAVAHEINNPLGGMFNALSTLKAHGHLKNVRDVSLGLLNRGLVGIRDVVRTTLTVYRSDGATRDLQHADIDDLGLLIGPEARRKSVEIVIANSLNGAMPLPSTPIRQIVLNLVLNAVAAAPAGSVVNVAAAADDTGLSIVVTDRGPGMPPEAADILLSSSGSPPPYDGGGLGLWTISRLIADLGGTAVVQNPAIGGTVVSVNIPTATAELSNVA</sequence>
<dbReference type="InterPro" id="IPR050428">
    <property type="entry name" value="TCS_sensor_his_kinase"/>
</dbReference>
<dbReference type="STRING" id="943830.A4A58_15670"/>
<dbReference type="InterPro" id="IPR003594">
    <property type="entry name" value="HATPase_dom"/>
</dbReference>
<keyword evidence="7 12" id="KW-0418">Kinase</keyword>
<dbReference type="CDD" id="cd00082">
    <property type="entry name" value="HisKA"/>
    <property type="match status" value="1"/>
</dbReference>
<dbReference type="GO" id="GO:0000155">
    <property type="term" value="F:phosphorelay sensor kinase activity"/>
    <property type="evidence" value="ECO:0007669"/>
    <property type="project" value="InterPro"/>
</dbReference>
<comment type="caution">
    <text evidence="12">The sequence shown here is derived from an EMBL/GenBank/DDBJ whole genome shotgun (WGS) entry which is preliminary data.</text>
</comment>
<evidence type="ECO:0000256" key="3">
    <source>
        <dbReference type="ARBA" id="ARBA00012438"/>
    </source>
</evidence>
<proteinExistence type="predicted"/>
<keyword evidence="5" id="KW-0808">Transferase</keyword>
<evidence type="ECO:0000256" key="8">
    <source>
        <dbReference type="ARBA" id="ARBA00022989"/>
    </source>
</evidence>
<feature type="domain" description="Histidine kinase" evidence="11">
    <location>
        <begin position="268"/>
        <end position="473"/>
    </location>
</feature>
<dbReference type="InterPro" id="IPR036097">
    <property type="entry name" value="HisK_dim/P_sf"/>
</dbReference>
<evidence type="ECO:0000256" key="1">
    <source>
        <dbReference type="ARBA" id="ARBA00000085"/>
    </source>
</evidence>
<evidence type="ECO:0000256" key="6">
    <source>
        <dbReference type="ARBA" id="ARBA00022692"/>
    </source>
</evidence>
<evidence type="ECO:0000256" key="2">
    <source>
        <dbReference type="ARBA" id="ARBA00004370"/>
    </source>
</evidence>
<comment type="catalytic activity">
    <reaction evidence="1">
        <text>ATP + protein L-histidine = ADP + protein N-phospho-L-histidine.</text>
        <dbReference type="EC" id="2.7.13.3"/>
    </reaction>
</comment>